<feature type="non-terminal residue" evidence="1">
    <location>
        <position position="1"/>
    </location>
</feature>
<organism evidence="1 2">
    <name type="scientific">Taxus chinensis</name>
    <name type="common">Chinese yew</name>
    <name type="synonym">Taxus wallichiana var. chinensis</name>
    <dbReference type="NCBI Taxonomy" id="29808"/>
    <lineage>
        <taxon>Eukaryota</taxon>
        <taxon>Viridiplantae</taxon>
        <taxon>Streptophyta</taxon>
        <taxon>Embryophyta</taxon>
        <taxon>Tracheophyta</taxon>
        <taxon>Spermatophyta</taxon>
        <taxon>Pinopsida</taxon>
        <taxon>Pinidae</taxon>
        <taxon>Conifers II</taxon>
        <taxon>Cupressales</taxon>
        <taxon>Taxaceae</taxon>
        <taxon>Taxus</taxon>
    </lineage>
</organism>
<sequence>LMDWEASGSAVEVVAAVRMEEVCVVEAATILVSRGVGEVVVFAEVDTLI</sequence>
<accession>A0AA38C984</accession>
<feature type="non-terminal residue" evidence="1">
    <location>
        <position position="49"/>
    </location>
</feature>
<gene>
    <name evidence="1" type="ORF">KI387_038261</name>
</gene>
<reference evidence="1 2" key="1">
    <citation type="journal article" date="2021" name="Nat. Plants">
        <title>The Taxus genome provides insights into paclitaxel biosynthesis.</title>
        <authorList>
            <person name="Xiong X."/>
            <person name="Gou J."/>
            <person name="Liao Q."/>
            <person name="Li Y."/>
            <person name="Zhou Q."/>
            <person name="Bi G."/>
            <person name="Li C."/>
            <person name="Du R."/>
            <person name="Wang X."/>
            <person name="Sun T."/>
            <person name="Guo L."/>
            <person name="Liang H."/>
            <person name="Lu P."/>
            <person name="Wu Y."/>
            <person name="Zhang Z."/>
            <person name="Ro D.K."/>
            <person name="Shang Y."/>
            <person name="Huang S."/>
            <person name="Yan J."/>
        </authorList>
    </citation>
    <scope>NUCLEOTIDE SEQUENCE [LARGE SCALE GENOMIC DNA]</scope>
    <source>
        <strain evidence="1">Ta-2019</strain>
    </source>
</reference>
<protein>
    <submittedName>
        <fullName evidence="1">Uncharacterized protein</fullName>
    </submittedName>
</protein>
<dbReference type="Proteomes" id="UP000824469">
    <property type="component" value="Unassembled WGS sequence"/>
</dbReference>
<dbReference type="AlphaFoldDB" id="A0AA38C984"/>
<comment type="caution">
    <text evidence="1">The sequence shown here is derived from an EMBL/GenBank/DDBJ whole genome shotgun (WGS) entry which is preliminary data.</text>
</comment>
<name>A0AA38C984_TAXCH</name>
<keyword evidence="2" id="KW-1185">Reference proteome</keyword>
<proteinExistence type="predicted"/>
<evidence type="ECO:0000313" key="1">
    <source>
        <dbReference type="EMBL" id="KAH9294673.1"/>
    </source>
</evidence>
<dbReference type="EMBL" id="JAHRHJ020000011">
    <property type="protein sequence ID" value="KAH9294673.1"/>
    <property type="molecule type" value="Genomic_DNA"/>
</dbReference>
<evidence type="ECO:0000313" key="2">
    <source>
        <dbReference type="Proteomes" id="UP000824469"/>
    </source>
</evidence>